<evidence type="ECO:0000259" key="5">
    <source>
        <dbReference type="Pfam" id="PF02518"/>
    </source>
</evidence>
<dbReference type="CDD" id="cd16917">
    <property type="entry name" value="HATPase_UhpB-NarQ-NarX-like"/>
    <property type="match status" value="1"/>
</dbReference>
<evidence type="ECO:0000256" key="4">
    <source>
        <dbReference type="SAM" id="Phobius"/>
    </source>
</evidence>
<feature type="domain" description="Signal transduction histidine kinase subgroup 3 dimerisation and phosphoacceptor" evidence="6">
    <location>
        <begin position="174"/>
        <end position="239"/>
    </location>
</feature>
<keyword evidence="4" id="KW-0472">Membrane</keyword>
<organism evidence="7 8">
    <name type="scientific">Granulicella mallensis</name>
    <dbReference type="NCBI Taxonomy" id="940614"/>
    <lineage>
        <taxon>Bacteria</taxon>
        <taxon>Pseudomonadati</taxon>
        <taxon>Acidobacteriota</taxon>
        <taxon>Terriglobia</taxon>
        <taxon>Terriglobales</taxon>
        <taxon>Acidobacteriaceae</taxon>
        <taxon>Granulicella</taxon>
    </lineage>
</organism>
<dbReference type="PANTHER" id="PTHR24421">
    <property type="entry name" value="NITRATE/NITRITE SENSOR PROTEIN NARX-RELATED"/>
    <property type="match status" value="1"/>
</dbReference>
<protein>
    <submittedName>
        <fullName evidence="7">Two-component system sensor histidine kinase DesK</fullName>
        <ecNumber evidence="7">2.7.13.3</ecNumber>
    </submittedName>
</protein>
<feature type="transmembrane region" description="Helical" evidence="4">
    <location>
        <begin position="89"/>
        <end position="111"/>
    </location>
</feature>
<dbReference type="GO" id="GO:0016020">
    <property type="term" value="C:membrane"/>
    <property type="evidence" value="ECO:0007669"/>
    <property type="project" value="InterPro"/>
</dbReference>
<keyword evidence="3" id="KW-0902">Two-component regulatory system</keyword>
<sequence>MMNEKSISARQKPASALLWLSYTAFFFIQPVVEPSLRLWLGTLTLFVVFLVVFSIYIRTDSETWRRWMIAATFAIGLASFPWNGGASTFFVYTAAFLPFSVATTGWVLTFFSLEAFSILGESYWFHLHWQNAAFAIFLLLVIGAGNIFFAEQRRADCKLRMAHEEIEALAALAERERIARDLHDVLGHTLSLIVLKAELAGRLVERDPQRAATEIGDVERTARTALAEVREAIGGYRARGLAAEIETARRTLDAAEVTLTVENDMGNAKLTAAEETVLALALREAVTNIVRHAKAKNCRLRFVSEGGRRKLLVEDDGEHALVREGNGLRGMRERIEALGGSLRLERERGTRLFIELPLRAEGVVS</sequence>
<dbReference type="EC" id="2.7.13.3" evidence="7"/>
<proteinExistence type="predicted"/>
<keyword evidence="2 7" id="KW-0418">Kinase</keyword>
<dbReference type="RefSeq" id="WP_184258064.1">
    <property type="nucleotide sequence ID" value="NZ_JACHIO010000016.1"/>
</dbReference>
<dbReference type="Gene3D" id="3.30.565.10">
    <property type="entry name" value="Histidine kinase-like ATPase, C-terminal domain"/>
    <property type="match status" value="1"/>
</dbReference>
<feature type="domain" description="Histidine kinase/HSP90-like ATPase" evidence="5">
    <location>
        <begin position="275"/>
        <end position="359"/>
    </location>
</feature>
<dbReference type="InterPro" id="IPR050482">
    <property type="entry name" value="Sensor_HK_TwoCompSys"/>
</dbReference>
<feature type="transmembrane region" description="Helical" evidence="4">
    <location>
        <begin position="132"/>
        <end position="150"/>
    </location>
</feature>
<evidence type="ECO:0000256" key="2">
    <source>
        <dbReference type="ARBA" id="ARBA00022777"/>
    </source>
</evidence>
<evidence type="ECO:0000256" key="3">
    <source>
        <dbReference type="ARBA" id="ARBA00023012"/>
    </source>
</evidence>
<keyword evidence="1 7" id="KW-0808">Transferase</keyword>
<keyword evidence="4" id="KW-0812">Transmembrane</keyword>
<feature type="transmembrane region" description="Helical" evidence="4">
    <location>
        <begin position="12"/>
        <end position="32"/>
    </location>
</feature>
<dbReference type="EMBL" id="JACHIO010000016">
    <property type="protein sequence ID" value="MBB5065408.1"/>
    <property type="molecule type" value="Genomic_DNA"/>
</dbReference>
<dbReference type="Pfam" id="PF02518">
    <property type="entry name" value="HATPase_c"/>
    <property type="match status" value="1"/>
</dbReference>
<evidence type="ECO:0000256" key="1">
    <source>
        <dbReference type="ARBA" id="ARBA00022679"/>
    </source>
</evidence>
<evidence type="ECO:0000259" key="6">
    <source>
        <dbReference type="Pfam" id="PF07730"/>
    </source>
</evidence>
<name>A0A7W7ZSP0_9BACT</name>
<dbReference type="InterPro" id="IPR011712">
    <property type="entry name" value="Sig_transdc_His_kin_sub3_dim/P"/>
</dbReference>
<evidence type="ECO:0000313" key="7">
    <source>
        <dbReference type="EMBL" id="MBB5065408.1"/>
    </source>
</evidence>
<dbReference type="PANTHER" id="PTHR24421:SF63">
    <property type="entry name" value="SENSOR HISTIDINE KINASE DESK"/>
    <property type="match status" value="1"/>
</dbReference>
<evidence type="ECO:0000313" key="8">
    <source>
        <dbReference type="Proteomes" id="UP000584867"/>
    </source>
</evidence>
<dbReference type="GO" id="GO:0000155">
    <property type="term" value="F:phosphorelay sensor kinase activity"/>
    <property type="evidence" value="ECO:0007669"/>
    <property type="project" value="InterPro"/>
</dbReference>
<feature type="transmembrane region" description="Helical" evidence="4">
    <location>
        <begin position="38"/>
        <end position="57"/>
    </location>
</feature>
<dbReference type="Gene3D" id="1.20.5.1930">
    <property type="match status" value="1"/>
</dbReference>
<dbReference type="Proteomes" id="UP000584867">
    <property type="component" value="Unassembled WGS sequence"/>
</dbReference>
<reference evidence="7 8" key="1">
    <citation type="submission" date="2020-08" db="EMBL/GenBank/DDBJ databases">
        <title>Genomic Encyclopedia of Type Strains, Phase IV (KMG-V): Genome sequencing to study the core and pangenomes of soil and plant-associated prokaryotes.</title>
        <authorList>
            <person name="Whitman W."/>
        </authorList>
    </citation>
    <scope>NUCLEOTIDE SEQUENCE [LARGE SCALE GENOMIC DNA]</scope>
    <source>
        <strain evidence="7 8">X5P3</strain>
    </source>
</reference>
<comment type="caution">
    <text evidence="7">The sequence shown here is derived from an EMBL/GenBank/DDBJ whole genome shotgun (WGS) entry which is preliminary data.</text>
</comment>
<gene>
    <name evidence="7" type="ORF">HDF15_003776</name>
</gene>
<dbReference type="GO" id="GO:0046983">
    <property type="term" value="F:protein dimerization activity"/>
    <property type="evidence" value="ECO:0007669"/>
    <property type="project" value="InterPro"/>
</dbReference>
<accession>A0A7W7ZSP0</accession>
<keyword evidence="4" id="KW-1133">Transmembrane helix</keyword>
<dbReference type="InterPro" id="IPR003594">
    <property type="entry name" value="HATPase_dom"/>
</dbReference>
<dbReference type="Pfam" id="PF07730">
    <property type="entry name" value="HisKA_3"/>
    <property type="match status" value="1"/>
</dbReference>
<dbReference type="InterPro" id="IPR036890">
    <property type="entry name" value="HATPase_C_sf"/>
</dbReference>
<dbReference type="AlphaFoldDB" id="A0A7W7ZSP0"/>
<dbReference type="SUPFAM" id="SSF55874">
    <property type="entry name" value="ATPase domain of HSP90 chaperone/DNA topoisomerase II/histidine kinase"/>
    <property type="match status" value="1"/>
</dbReference>